<dbReference type="SMART" id="SM00422">
    <property type="entry name" value="HTH_MERR"/>
    <property type="match status" value="1"/>
</dbReference>
<keyword evidence="1" id="KW-0238">DNA-binding</keyword>
<dbReference type="EMBL" id="BAAAQX010000009">
    <property type="protein sequence ID" value="GAA2208751.1"/>
    <property type="molecule type" value="Genomic_DNA"/>
</dbReference>
<sequence>MLIGELARRTSVSTRLLRYYEDQGLLTSVRLANGYRDYADDAPVIVAQIRGLLAAGLSTEVIRELLPCAAGKQPRLTICPDLVGILGETLQNIDAQMEVLSRNRQALLRYLDAEETLPQPASPRPRRTMPVRWKRGSRLSPSQVAAADMKARS</sequence>
<name>A0ABP5PAF8_9ACTN</name>
<dbReference type="InterPro" id="IPR009061">
    <property type="entry name" value="DNA-bd_dom_put_sf"/>
</dbReference>
<feature type="region of interest" description="Disordered" evidence="2">
    <location>
        <begin position="117"/>
        <end position="153"/>
    </location>
</feature>
<dbReference type="Gene3D" id="1.10.1660.10">
    <property type="match status" value="1"/>
</dbReference>
<comment type="caution">
    <text evidence="4">The sequence shown here is derived from an EMBL/GenBank/DDBJ whole genome shotgun (WGS) entry which is preliminary data.</text>
</comment>
<feature type="domain" description="HTH merR-type" evidence="3">
    <location>
        <begin position="1"/>
        <end position="68"/>
    </location>
</feature>
<accession>A0ABP5PAF8</accession>
<evidence type="ECO:0000256" key="1">
    <source>
        <dbReference type="ARBA" id="ARBA00023125"/>
    </source>
</evidence>
<evidence type="ECO:0000313" key="4">
    <source>
        <dbReference type="EMBL" id="GAA2208751.1"/>
    </source>
</evidence>
<dbReference type="InterPro" id="IPR047057">
    <property type="entry name" value="MerR_fam"/>
</dbReference>
<dbReference type="CDD" id="cd01282">
    <property type="entry name" value="HTH_MerR-like_sg3"/>
    <property type="match status" value="1"/>
</dbReference>
<dbReference type="PANTHER" id="PTHR30204">
    <property type="entry name" value="REDOX-CYCLING DRUG-SENSING TRANSCRIPTIONAL ACTIVATOR SOXR"/>
    <property type="match status" value="1"/>
</dbReference>
<reference evidence="5" key="1">
    <citation type="journal article" date="2019" name="Int. J. Syst. Evol. Microbiol.">
        <title>The Global Catalogue of Microorganisms (GCM) 10K type strain sequencing project: providing services to taxonomists for standard genome sequencing and annotation.</title>
        <authorList>
            <consortium name="The Broad Institute Genomics Platform"/>
            <consortium name="The Broad Institute Genome Sequencing Center for Infectious Disease"/>
            <person name="Wu L."/>
            <person name="Ma J."/>
        </authorList>
    </citation>
    <scope>NUCLEOTIDE SEQUENCE [LARGE SCALE GENOMIC DNA]</scope>
    <source>
        <strain evidence="5">JCM 16114</strain>
    </source>
</reference>
<dbReference type="Proteomes" id="UP001499843">
    <property type="component" value="Unassembled WGS sequence"/>
</dbReference>
<dbReference type="PROSITE" id="PS00552">
    <property type="entry name" value="HTH_MERR_1"/>
    <property type="match status" value="1"/>
</dbReference>
<keyword evidence="5" id="KW-1185">Reference proteome</keyword>
<gene>
    <name evidence="4" type="ORF">GCM10009850_042090</name>
</gene>
<evidence type="ECO:0000313" key="5">
    <source>
        <dbReference type="Proteomes" id="UP001499843"/>
    </source>
</evidence>
<dbReference type="PANTHER" id="PTHR30204:SF93">
    <property type="entry name" value="HTH MERR-TYPE DOMAIN-CONTAINING PROTEIN"/>
    <property type="match status" value="1"/>
</dbReference>
<proteinExistence type="predicted"/>
<dbReference type="PROSITE" id="PS50937">
    <property type="entry name" value="HTH_MERR_2"/>
    <property type="match status" value="1"/>
</dbReference>
<dbReference type="Pfam" id="PF13411">
    <property type="entry name" value="MerR_1"/>
    <property type="match status" value="1"/>
</dbReference>
<feature type="compositionally biased region" description="Basic residues" evidence="2">
    <location>
        <begin position="124"/>
        <end position="137"/>
    </location>
</feature>
<protein>
    <submittedName>
        <fullName evidence="4">MerR family transcriptional regulator</fullName>
    </submittedName>
</protein>
<dbReference type="SUPFAM" id="SSF46955">
    <property type="entry name" value="Putative DNA-binding domain"/>
    <property type="match status" value="1"/>
</dbReference>
<dbReference type="RefSeq" id="WP_344477161.1">
    <property type="nucleotide sequence ID" value="NZ_BAAAQX010000009.1"/>
</dbReference>
<organism evidence="4 5">
    <name type="scientific">Nonomuraea monospora</name>
    <dbReference type="NCBI Taxonomy" id="568818"/>
    <lineage>
        <taxon>Bacteria</taxon>
        <taxon>Bacillati</taxon>
        <taxon>Actinomycetota</taxon>
        <taxon>Actinomycetes</taxon>
        <taxon>Streptosporangiales</taxon>
        <taxon>Streptosporangiaceae</taxon>
        <taxon>Nonomuraea</taxon>
    </lineage>
</organism>
<dbReference type="InterPro" id="IPR000551">
    <property type="entry name" value="MerR-type_HTH_dom"/>
</dbReference>
<evidence type="ECO:0000259" key="3">
    <source>
        <dbReference type="PROSITE" id="PS50937"/>
    </source>
</evidence>
<evidence type="ECO:0000256" key="2">
    <source>
        <dbReference type="SAM" id="MobiDB-lite"/>
    </source>
</evidence>